<accession>A0A1G2D994</accession>
<dbReference type="GO" id="GO:0005737">
    <property type="term" value="C:cytoplasm"/>
    <property type="evidence" value="ECO:0007669"/>
    <property type="project" value="TreeGrafter"/>
</dbReference>
<organism evidence="6 7">
    <name type="scientific">Candidatus Lloydbacteria bacterium RIFCSPHIGHO2_02_FULL_50_13</name>
    <dbReference type="NCBI Taxonomy" id="1798661"/>
    <lineage>
        <taxon>Bacteria</taxon>
        <taxon>Candidatus Lloydiibacteriota</taxon>
    </lineage>
</organism>
<evidence type="ECO:0000313" key="7">
    <source>
        <dbReference type="Proteomes" id="UP000177996"/>
    </source>
</evidence>
<dbReference type="InterPro" id="IPR029063">
    <property type="entry name" value="SAM-dependent_MTases_sf"/>
</dbReference>
<dbReference type="EMBL" id="MHLL01000020">
    <property type="protein sequence ID" value="OGZ09481.1"/>
    <property type="molecule type" value="Genomic_DNA"/>
</dbReference>
<dbReference type="GO" id="GO:0032259">
    <property type="term" value="P:methylation"/>
    <property type="evidence" value="ECO:0007669"/>
    <property type="project" value="UniProtKB-KW"/>
</dbReference>
<dbReference type="GO" id="GO:0003677">
    <property type="term" value="F:DNA binding"/>
    <property type="evidence" value="ECO:0007669"/>
    <property type="project" value="InterPro"/>
</dbReference>
<evidence type="ECO:0000256" key="2">
    <source>
        <dbReference type="ARBA" id="ARBA00022603"/>
    </source>
</evidence>
<dbReference type="GO" id="GO:0008170">
    <property type="term" value="F:N-methyltransferase activity"/>
    <property type="evidence" value="ECO:0007669"/>
    <property type="project" value="InterPro"/>
</dbReference>
<gene>
    <name evidence="6" type="ORF">A3D65_02465</name>
</gene>
<keyword evidence="4" id="KW-0949">S-adenosyl-L-methionine</keyword>
<comment type="similarity">
    <text evidence="1">Belongs to the N(4)/N(6)-methyltransferase family.</text>
</comment>
<evidence type="ECO:0000256" key="1">
    <source>
        <dbReference type="ARBA" id="ARBA00006594"/>
    </source>
</evidence>
<comment type="caution">
    <text evidence="6">The sequence shown here is derived from an EMBL/GenBank/DDBJ whole genome shotgun (WGS) entry which is preliminary data.</text>
</comment>
<dbReference type="InterPro" id="IPR002295">
    <property type="entry name" value="N4/N6-MTase_EcoPI_Mod-like"/>
</dbReference>
<keyword evidence="2" id="KW-0489">Methyltransferase</keyword>
<dbReference type="Pfam" id="PF01555">
    <property type="entry name" value="N6_N4_Mtase"/>
    <property type="match status" value="1"/>
</dbReference>
<sequence>MPTKKLKSQQFQKVEQAKGRPLLQWAGKHPLESVQYFPAQEKEVYGDKTAKDFNKLFWGDNLQVLSHLLKEYRGAVDLIYIDPPFDSAADYVKRVKVRGEQVEGQQQSVLEEKQYTDIWERDEYLQFIYERVLLMKELLSDTGSIYVHMDEKRSHYIKIILDEIFGADNFQREIVWDITVLSGFKTQAQNWIRGHDTILFYTKTPRKTFNKLTQPHTQKYLDMFNRTDESGEKYLVAHGMTRYLKDVKDKGKPFGDVWDDIMSFQQQPTAGENVQYPTQKPETLLERIINASSKEGDLVADFFIGSGTTAAVAQKLGRRWIGCDINIGAIQTSTKRLNQIITEQQKEKLKNFKGSLGFKVLNVNEYDVFKNEIEAKEIVMEMYGVEPVKRSYFDGVLDSDYVKVLPLNRVLGKMDARSLLKGINDEMGNFTKKTMSKHGEAVYKEGVIVICSGMELDVQDFIKKENKTGVAIKVCDILTDTKDLIFKEYPESKIKVITKGTKLSVEIREFYSPLLMRKLELENAKALKKEREAKVKDFKQIIDSVAIDVDYDGELFNAEIMDVPDKKEVVKTKYEWEYKKKGKYQVAVKIIDVLGEEYFETFGVEAK</sequence>
<evidence type="ECO:0000313" key="6">
    <source>
        <dbReference type="EMBL" id="OGZ09481.1"/>
    </source>
</evidence>
<dbReference type="PRINTS" id="PR00506">
    <property type="entry name" value="D21N6MTFRASE"/>
</dbReference>
<dbReference type="SUPFAM" id="SSF53335">
    <property type="entry name" value="S-adenosyl-L-methionine-dependent methyltransferases"/>
    <property type="match status" value="1"/>
</dbReference>
<dbReference type="PROSITE" id="PS00092">
    <property type="entry name" value="N6_MTASE"/>
    <property type="match status" value="1"/>
</dbReference>
<dbReference type="Proteomes" id="UP000177996">
    <property type="component" value="Unassembled WGS sequence"/>
</dbReference>
<keyword evidence="3" id="KW-0808">Transferase</keyword>
<evidence type="ECO:0000256" key="4">
    <source>
        <dbReference type="ARBA" id="ARBA00022691"/>
    </source>
</evidence>
<dbReference type="AlphaFoldDB" id="A0A1G2D994"/>
<name>A0A1G2D994_9BACT</name>
<dbReference type="STRING" id="1798661.A3D65_02465"/>
<evidence type="ECO:0000256" key="3">
    <source>
        <dbReference type="ARBA" id="ARBA00022679"/>
    </source>
</evidence>
<protein>
    <recommendedName>
        <fullName evidence="5">DNA methylase N-4/N-6 domain-containing protein</fullName>
    </recommendedName>
</protein>
<reference evidence="6 7" key="1">
    <citation type="journal article" date="2016" name="Nat. Commun.">
        <title>Thousands of microbial genomes shed light on interconnected biogeochemical processes in an aquifer system.</title>
        <authorList>
            <person name="Anantharaman K."/>
            <person name="Brown C.T."/>
            <person name="Hug L.A."/>
            <person name="Sharon I."/>
            <person name="Castelle C.J."/>
            <person name="Probst A.J."/>
            <person name="Thomas B.C."/>
            <person name="Singh A."/>
            <person name="Wilkins M.J."/>
            <person name="Karaoz U."/>
            <person name="Brodie E.L."/>
            <person name="Williams K.H."/>
            <person name="Hubbard S.S."/>
            <person name="Banfield J.F."/>
        </authorList>
    </citation>
    <scope>NUCLEOTIDE SEQUENCE [LARGE SCALE GENOMIC DNA]</scope>
</reference>
<dbReference type="Gene3D" id="3.40.50.150">
    <property type="entry name" value="Vaccinia Virus protein VP39"/>
    <property type="match status" value="1"/>
</dbReference>
<dbReference type="PANTHER" id="PTHR13370">
    <property type="entry name" value="RNA METHYLASE-RELATED"/>
    <property type="match status" value="1"/>
</dbReference>
<dbReference type="PANTHER" id="PTHR13370:SF24">
    <property type="entry name" value="TYPE III RESTRICTION-MODIFICATION ENZYME STYLTI MOD SUBUNIT"/>
    <property type="match status" value="1"/>
</dbReference>
<dbReference type="InterPro" id="IPR002941">
    <property type="entry name" value="DNA_methylase_N4/N6"/>
</dbReference>
<evidence type="ECO:0000259" key="5">
    <source>
        <dbReference type="Pfam" id="PF01555"/>
    </source>
</evidence>
<feature type="domain" description="DNA methylase N-4/N-6" evidence="5">
    <location>
        <begin position="76"/>
        <end position="333"/>
    </location>
</feature>
<dbReference type="InterPro" id="IPR002052">
    <property type="entry name" value="DNA_methylase_N6_adenine_CS"/>
</dbReference>
<proteinExistence type="inferred from homology"/>